<comment type="caution">
    <text evidence="17">The sequence shown here is derived from an EMBL/GenBank/DDBJ whole genome shotgun (WGS) entry which is preliminary data.</text>
</comment>
<dbReference type="GO" id="GO:0016757">
    <property type="term" value="F:glycosyltransferase activity"/>
    <property type="evidence" value="ECO:0007669"/>
    <property type="project" value="UniProtKB-KW"/>
</dbReference>
<feature type="region of interest" description="Disordered" evidence="14">
    <location>
        <begin position="927"/>
        <end position="951"/>
    </location>
</feature>
<evidence type="ECO:0000256" key="3">
    <source>
        <dbReference type="ARBA" id="ARBA00007737"/>
    </source>
</evidence>
<dbReference type="Pfam" id="PF03016">
    <property type="entry name" value="Exostosin_GT47"/>
    <property type="match status" value="1"/>
</dbReference>
<dbReference type="Pfam" id="PF10250">
    <property type="entry name" value="O-FucT"/>
    <property type="match status" value="1"/>
</dbReference>
<keyword evidence="6 15" id="KW-0812">Transmembrane</keyword>
<proteinExistence type="inferred from homology"/>
<keyword evidence="4" id="KW-0328">Glycosyltransferase</keyword>
<keyword evidence="12" id="KW-0119">Carbohydrate metabolism</keyword>
<sequence>MAHTSLLFHYFSQRRRSASFRGFFFIPTCLALVTSLFILFYISSTSNLFTHQHQITLHLKQSPSGSSTISAPNHQFISIPIENASTTPSEALRNDADQRTESQLSSRPQLDTDGNYVNNNEVFHDRHIFLEDYKEMKRSFKIYVYPHRQIDPFANALLPVDFEPGGNYASESYFKKVLMKSQFITKNPNKADLFFLPFSIARLRHDPRVGVGGIQDFIRDYIFNISQKYPYWNWTGGADHFYVACHSIGRSAMEKASEVKFNAIQLVCSSSYFLPGYISHKDACLPQIWPRKGDPPNLLSSNRTKLAFFAGGINSPVREKLLEVWRKDTEIFAHYGRLKTPYADELLGSKFCLHVKGFEVNTARIADSLYYGCVPVIIANYYDLPFADILNWRSFSVVVATLDIPLLKKILKAISPDEYLVLQNNVMKVRKHFQWHLSPVDYDAFYMVMYELWLRRSSFRVSFAVRASGSADCSREVFPTWTMIHVSCSISDVEYPRDMKSYTDGDQWETEEEVPEAQGNVFPNMVFKSKIKWIALFVLVLSFATLLRHLSIARSSTVDLVQYSAQAGFRDDFSSTSQSRRNKKLWGAVKPLRSLQSFANPRTSYPAPNERNNGFIYAKIFGGFAKIRSSICDLVTVSRLLNATLVVPEIQETTRSKGISDKFKSFSYLYNEEHFIASLTDDITIVKSLPDNLKAERKRSAFPTFKPKNAASPDFYFKEVLPKLKKGKVIGLILTDGGCLQSILPPSMSEFQRLRCRVAFQALHFRQEIQILGHRMVARLKAWGQPFLSFHPGLIRDALAYNGCAELFQDVHTELIQYRRAQMIKRGILNEELKVDSHLRRENGSCPLMPEEVGVLLRAMGYPPKTIIYLAGSETFGGQRVLIPLRAMFANLVDRTSLCSKTELSNLLGPETPLPLDTFQLPPAKTEDQLKEEWKKAGPRPRPLPPPPDRPIYRHEKEGWYGWITETDTEPDPSPMDLRMQAHRLIWDALDYIVSVEADAFFPGFNNDGSGWPDFSSLVMGQRLHISPPSITYRPDRKVLVKLLNMTRDNMYRPKHNWTLLVQDHLNKSLSEEGLIRQSLLSKSASFISHPLPECSCRIPSGQAPVQDVKGDNGQFLYGGEVECPKWFGQEVVLTESSGDEEGKSEDGEIPEYGSDQVEVAESNENEKTKLAFDQDDEMDPND</sequence>
<evidence type="ECO:0000256" key="14">
    <source>
        <dbReference type="SAM" id="MobiDB-lite"/>
    </source>
</evidence>
<dbReference type="OrthoDB" id="743588at2759"/>
<feature type="region of interest" description="Disordered" evidence="14">
    <location>
        <begin position="1135"/>
        <end position="1183"/>
    </location>
</feature>
<feature type="compositionally biased region" description="Basic and acidic residues" evidence="14">
    <location>
        <begin position="927"/>
        <end position="936"/>
    </location>
</feature>
<dbReference type="AlphaFoldDB" id="A0A8K0E316"/>
<protein>
    <recommendedName>
        <fullName evidence="13">O-fucosyltransferase family protein</fullName>
    </recommendedName>
</protein>
<keyword evidence="11" id="KW-0294">Fucose metabolism</keyword>
<keyword evidence="5" id="KW-0808">Transferase</keyword>
<evidence type="ECO:0000256" key="13">
    <source>
        <dbReference type="ARBA" id="ARBA00030350"/>
    </source>
</evidence>
<dbReference type="GO" id="GO:0005794">
    <property type="term" value="C:Golgi apparatus"/>
    <property type="evidence" value="ECO:0007669"/>
    <property type="project" value="TreeGrafter"/>
</dbReference>
<keyword evidence="18" id="KW-1185">Reference proteome</keyword>
<evidence type="ECO:0000259" key="16">
    <source>
        <dbReference type="Pfam" id="PF03016"/>
    </source>
</evidence>
<evidence type="ECO:0000256" key="7">
    <source>
        <dbReference type="ARBA" id="ARBA00022968"/>
    </source>
</evidence>
<evidence type="ECO:0000256" key="11">
    <source>
        <dbReference type="ARBA" id="ARBA00023253"/>
    </source>
</evidence>
<organism evidence="17 18">
    <name type="scientific">Rhamnella rubrinervis</name>
    <dbReference type="NCBI Taxonomy" id="2594499"/>
    <lineage>
        <taxon>Eukaryota</taxon>
        <taxon>Viridiplantae</taxon>
        <taxon>Streptophyta</taxon>
        <taxon>Embryophyta</taxon>
        <taxon>Tracheophyta</taxon>
        <taxon>Spermatophyta</taxon>
        <taxon>Magnoliopsida</taxon>
        <taxon>eudicotyledons</taxon>
        <taxon>Gunneridae</taxon>
        <taxon>Pentapetalae</taxon>
        <taxon>rosids</taxon>
        <taxon>fabids</taxon>
        <taxon>Rosales</taxon>
        <taxon>Rhamnaceae</taxon>
        <taxon>rhamnoid group</taxon>
        <taxon>Rhamneae</taxon>
        <taxon>Rhamnella</taxon>
    </lineage>
</organism>
<evidence type="ECO:0000256" key="1">
    <source>
        <dbReference type="ARBA" id="ARBA00004606"/>
    </source>
</evidence>
<evidence type="ECO:0000256" key="12">
    <source>
        <dbReference type="ARBA" id="ARBA00023277"/>
    </source>
</evidence>
<dbReference type="InterPro" id="IPR019378">
    <property type="entry name" value="GDP-Fuc_O-FucTrfase"/>
</dbReference>
<dbReference type="GO" id="GO:0016020">
    <property type="term" value="C:membrane"/>
    <property type="evidence" value="ECO:0007669"/>
    <property type="project" value="UniProtKB-SubCell"/>
</dbReference>
<dbReference type="GO" id="GO:0006004">
    <property type="term" value="P:fucose metabolic process"/>
    <property type="evidence" value="ECO:0007669"/>
    <property type="project" value="UniProtKB-KW"/>
</dbReference>
<keyword evidence="7" id="KW-0735">Signal-anchor</keyword>
<evidence type="ECO:0000256" key="9">
    <source>
        <dbReference type="ARBA" id="ARBA00023136"/>
    </source>
</evidence>
<dbReference type="EMBL" id="VOIH02000007">
    <property type="protein sequence ID" value="KAF3442235.1"/>
    <property type="molecule type" value="Genomic_DNA"/>
</dbReference>
<dbReference type="Proteomes" id="UP000796880">
    <property type="component" value="Unassembled WGS sequence"/>
</dbReference>
<evidence type="ECO:0000313" key="18">
    <source>
        <dbReference type="Proteomes" id="UP000796880"/>
    </source>
</evidence>
<accession>A0A8K0E316</accession>
<dbReference type="PANTHER" id="PTHR31741">
    <property type="entry name" value="OS02G0726500 PROTEIN-RELATED"/>
    <property type="match status" value="1"/>
</dbReference>
<comment type="subcellular location">
    <subcellularLocation>
        <location evidence="1">Membrane</location>
        <topology evidence="1">Single-pass type II membrane protein</topology>
    </subcellularLocation>
</comment>
<evidence type="ECO:0000313" key="17">
    <source>
        <dbReference type="EMBL" id="KAF3442235.1"/>
    </source>
</evidence>
<dbReference type="GO" id="GO:0009507">
    <property type="term" value="C:chloroplast"/>
    <property type="evidence" value="ECO:0007669"/>
    <property type="project" value="TreeGrafter"/>
</dbReference>
<reference evidence="17" key="1">
    <citation type="submission" date="2020-03" db="EMBL/GenBank/DDBJ databases">
        <title>A high-quality chromosome-level genome assembly of a woody plant with both climbing and erect habits, Rhamnella rubrinervis.</title>
        <authorList>
            <person name="Lu Z."/>
            <person name="Yang Y."/>
            <person name="Zhu X."/>
            <person name="Sun Y."/>
        </authorList>
    </citation>
    <scope>NUCLEOTIDE SEQUENCE</scope>
    <source>
        <strain evidence="17">BYM</strain>
        <tissue evidence="17">Leaf</tissue>
    </source>
</reference>
<evidence type="ECO:0000256" key="6">
    <source>
        <dbReference type="ARBA" id="ARBA00022692"/>
    </source>
</evidence>
<dbReference type="InterPro" id="IPR040911">
    <property type="entry name" value="Exostosin_GT47"/>
</dbReference>
<keyword evidence="10" id="KW-0325">Glycoprotein</keyword>
<feature type="compositionally biased region" description="Pro residues" evidence="14">
    <location>
        <begin position="940"/>
        <end position="950"/>
    </location>
</feature>
<feature type="transmembrane region" description="Helical" evidence="15">
    <location>
        <begin position="20"/>
        <end position="42"/>
    </location>
</feature>
<feature type="domain" description="Exostosin GT47" evidence="16">
    <location>
        <begin position="137"/>
        <end position="413"/>
    </location>
</feature>
<comment type="similarity">
    <text evidence="3">Belongs to the glycosyltransferase GT106 family.</text>
</comment>
<name>A0A8K0E316_9ROSA</name>
<gene>
    <name evidence="17" type="ORF">FNV43_RR16151</name>
</gene>
<evidence type="ECO:0000256" key="10">
    <source>
        <dbReference type="ARBA" id="ARBA00023180"/>
    </source>
</evidence>
<keyword evidence="8 15" id="KW-1133">Transmembrane helix</keyword>
<evidence type="ECO:0000256" key="4">
    <source>
        <dbReference type="ARBA" id="ARBA00022676"/>
    </source>
</evidence>
<keyword evidence="9 15" id="KW-0472">Membrane</keyword>
<evidence type="ECO:0000256" key="2">
    <source>
        <dbReference type="ARBA" id="ARBA00004881"/>
    </source>
</evidence>
<dbReference type="PANTHER" id="PTHR31741:SF6">
    <property type="entry name" value="PROTEIN EMBRYO SAC DEVELOPMENT ARREST 30"/>
    <property type="match status" value="1"/>
</dbReference>
<evidence type="ECO:0000256" key="5">
    <source>
        <dbReference type="ARBA" id="ARBA00022679"/>
    </source>
</evidence>
<comment type="pathway">
    <text evidence="2">Glycan metabolism.</text>
</comment>
<feature type="region of interest" description="Disordered" evidence="14">
    <location>
        <begin position="91"/>
        <end position="111"/>
    </location>
</feature>
<feature type="compositionally biased region" description="Acidic residues" evidence="14">
    <location>
        <begin position="1174"/>
        <end position="1183"/>
    </location>
</feature>
<evidence type="ECO:0000256" key="8">
    <source>
        <dbReference type="ARBA" id="ARBA00022989"/>
    </source>
</evidence>
<evidence type="ECO:0000256" key="15">
    <source>
        <dbReference type="SAM" id="Phobius"/>
    </source>
</evidence>